<proteinExistence type="predicted"/>
<dbReference type="AlphaFoldDB" id="A0A6V8SLW6"/>
<comment type="caution">
    <text evidence="2">The sequence shown here is derived from an EMBL/GenBank/DDBJ whole genome shotgun (WGS) entry which is preliminary data.</text>
</comment>
<name>A0A6V8SLW6_9CLOT</name>
<organism evidence="2 3">
    <name type="scientific">Clostridium fungisolvens</name>
    <dbReference type="NCBI Taxonomy" id="1604897"/>
    <lineage>
        <taxon>Bacteria</taxon>
        <taxon>Bacillati</taxon>
        <taxon>Bacillota</taxon>
        <taxon>Clostridia</taxon>
        <taxon>Eubacteriales</taxon>
        <taxon>Clostridiaceae</taxon>
        <taxon>Clostridium</taxon>
    </lineage>
</organism>
<evidence type="ECO:0000313" key="2">
    <source>
        <dbReference type="EMBL" id="GFP76168.1"/>
    </source>
</evidence>
<accession>A0A6V8SLW6</accession>
<feature type="region of interest" description="Disordered" evidence="1">
    <location>
        <begin position="28"/>
        <end position="59"/>
    </location>
</feature>
<keyword evidence="3" id="KW-1185">Reference proteome</keyword>
<evidence type="ECO:0000256" key="1">
    <source>
        <dbReference type="SAM" id="MobiDB-lite"/>
    </source>
</evidence>
<dbReference type="EMBL" id="BLZR01000001">
    <property type="protein sequence ID" value="GFP76168.1"/>
    <property type="molecule type" value="Genomic_DNA"/>
</dbReference>
<gene>
    <name evidence="2" type="ORF">bsdtw1_02267</name>
</gene>
<reference evidence="2 3" key="1">
    <citation type="submission" date="2020-07" db="EMBL/GenBank/DDBJ databases">
        <title>A new beta-1,3-glucan-decomposing anaerobic bacterium isolated from anoxic soil subjected to biological soil disinfestation.</title>
        <authorList>
            <person name="Ueki A."/>
            <person name="Tonouchi A."/>
        </authorList>
    </citation>
    <scope>NUCLEOTIDE SEQUENCE [LARGE SCALE GENOMIC DNA]</scope>
    <source>
        <strain evidence="2 3">TW1</strain>
    </source>
</reference>
<dbReference type="RefSeq" id="WP_183277614.1">
    <property type="nucleotide sequence ID" value="NZ_BLZR01000001.1"/>
</dbReference>
<feature type="compositionally biased region" description="Basic and acidic residues" evidence="1">
    <location>
        <begin position="49"/>
        <end position="59"/>
    </location>
</feature>
<sequence length="59" mass="6403">MNISKLFQAASLNNIYSSRQTQIVDTVSSATKTPKIQKPDAISSATKSKGGDHYFEARA</sequence>
<evidence type="ECO:0000313" key="3">
    <source>
        <dbReference type="Proteomes" id="UP000580568"/>
    </source>
</evidence>
<dbReference type="Proteomes" id="UP000580568">
    <property type="component" value="Unassembled WGS sequence"/>
</dbReference>
<protein>
    <submittedName>
        <fullName evidence="2">Uncharacterized protein</fullName>
    </submittedName>
</protein>